<proteinExistence type="predicted"/>
<dbReference type="Proteomes" id="UP000811609">
    <property type="component" value="Chromosome 5"/>
</dbReference>
<evidence type="ECO:0000256" key="1">
    <source>
        <dbReference type="SAM" id="Phobius"/>
    </source>
</evidence>
<sequence length="102" mass="11911">MFVKNIPQTILVVFYGILYMYLMDSTRDISSSLLFLFFPYVPVSRGNPPNSSNIFSFFKASFLTKSWYLQNSCDTEVQQIIHTFFSFVNHQGLLIRVPINHM</sequence>
<feature type="transmembrane region" description="Helical" evidence="1">
    <location>
        <begin position="6"/>
        <end position="22"/>
    </location>
</feature>
<evidence type="ECO:0000313" key="3">
    <source>
        <dbReference type="Proteomes" id="UP000811609"/>
    </source>
</evidence>
<gene>
    <name evidence="2" type="ORF">CIPAW_05G024000</name>
</gene>
<comment type="caution">
    <text evidence="2">The sequence shown here is derived from an EMBL/GenBank/DDBJ whole genome shotgun (WGS) entry which is preliminary data.</text>
</comment>
<protein>
    <submittedName>
        <fullName evidence="2">Uncharacterized protein</fullName>
    </submittedName>
</protein>
<keyword evidence="1" id="KW-1133">Transmembrane helix</keyword>
<keyword evidence="1" id="KW-0472">Membrane</keyword>
<accession>A0A8T1QEK6</accession>
<name>A0A8T1QEK6_CARIL</name>
<keyword evidence="1" id="KW-0812">Transmembrane</keyword>
<dbReference type="AlphaFoldDB" id="A0A8T1QEK6"/>
<keyword evidence="3" id="KW-1185">Reference proteome</keyword>
<organism evidence="2 3">
    <name type="scientific">Carya illinoinensis</name>
    <name type="common">Pecan</name>
    <dbReference type="NCBI Taxonomy" id="32201"/>
    <lineage>
        <taxon>Eukaryota</taxon>
        <taxon>Viridiplantae</taxon>
        <taxon>Streptophyta</taxon>
        <taxon>Embryophyta</taxon>
        <taxon>Tracheophyta</taxon>
        <taxon>Spermatophyta</taxon>
        <taxon>Magnoliopsida</taxon>
        <taxon>eudicotyledons</taxon>
        <taxon>Gunneridae</taxon>
        <taxon>Pentapetalae</taxon>
        <taxon>rosids</taxon>
        <taxon>fabids</taxon>
        <taxon>Fagales</taxon>
        <taxon>Juglandaceae</taxon>
        <taxon>Carya</taxon>
    </lineage>
</organism>
<reference evidence="2" key="1">
    <citation type="submission" date="2020-12" db="EMBL/GenBank/DDBJ databases">
        <title>WGS assembly of Carya illinoinensis cv. Pawnee.</title>
        <authorList>
            <person name="Platts A."/>
            <person name="Shu S."/>
            <person name="Wright S."/>
            <person name="Barry K."/>
            <person name="Edger P."/>
            <person name="Pires J.C."/>
            <person name="Schmutz J."/>
        </authorList>
    </citation>
    <scope>NUCLEOTIDE SEQUENCE</scope>
    <source>
        <tissue evidence="2">Leaf</tissue>
    </source>
</reference>
<evidence type="ECO:0000313" key="2">
    <source>
        <dbReference type="EMBL" id="KAG6652694.1"/>
    </source>
</evidence>
<dbReference type="EMBL" id="CM031813">
    <property type="protein sequence ID" value="KAG6652694.1"/>
    <property type="molecule type" value="Genomic_DNA"/>
</dbReference>